<evidence type="ECO:0000256" key="3">
    <source>
        <dbReference type="ARBA" id="ARBA00023163"/>
    </source>
</evidence>
<proteinExistence type="predicted"/>
<keyword evidence="8" id="KW-1185">Reference proteome</keyword>
<dbReference type="GO" id="GO:0045892">
    <property type="term" value="P:negative regulation of DNA-templated transcription"/>
    <property type="evidence" value="ECO:0007669"/>
    <property type="project" value="UniProtKB-ARBA"/>
</dbReference>
<protein>
    <submittedName>
        <fullName evidence="7">TetR/AcrR family transcriptional regulator</fullName>
    </submittedName>
</protein>
<dbReference type="GO" id="GO:0000976">
    <property type="term" value="F:transcription cis-regulatory region binding"/>
    <property type="evidence" value="ECO:0007669"/>
    <property type="project" value="TreeGrafter"/>
</dbReference>
<dbReference type="SUPFAM" id="SSF46689">
    <property type="entry name" value="Homeodomain-like"/>
    <property type="match status" value="1"/>
</dbReference>
<dbReference type="FunFam" id="1.10.10.60:FF:000141">
    <property type="entry name" value="TetR family transcriptional regulator"/>
    <property type="match status" value="1"/>
</dbReference>
<accession>A0A5N0UTM3</accession>
<dbReference type="RefSeq" id="WP_144756465.1">
    <property type="nucleotide sequence ID" value="NZ_VMNW02000076.1"/>
</dbReference>
<feature type="region of interest" description="Disordered" evidence="5">
    <location>
        <begin position="1"/>
        <end position="23"/>
    </location>
</feature>
<dbReference type="InterPro" id="IPR009057">
    <property type="entry name" value="Homeodomain-like_sf"/>
</dbReference>
<dbReference type="InterPro" id="IPR050109">
    <property type="entry name" value="HTH-type_TetR-like_transc_reg"/>
</dbReference>
<evidence type="ECO:0000256" key="1">
    <source>
        <dbReference type="ARBA" id="ARBA00023015"/>
    </source>
</evidence>
<dbReference type="InterPro" id="IPR049397">
    <property type="entry name" value="EthR_C"/>
</dbReference>
<keyword evidence="2 4" id="KW-0238">DNA-binding</keyword>
<dbReference type="Pfam" id="PF00440">
    <property type="entry name" value="TetR_N"/>
    <property type="match status" value="1"/>
</dbReference>
<dbReference type="Proteomes" id="UP000319769">
    <property type="component" value="Unassembled WGS sequence"/>
</dbReference>
<evidence type="ECO:0000256" key="4">
    <source>
        <dbReference type="PROSITE-ProRule" id="PRU00335"/>
    </source>
</evidence>
<comment type="caution">
    <text evidence="7">The sequence shown here is derived from an EMBL/GenBank/DDBJ whole genome shotgun (WGS) entry which is preliminary data.</text>
</comment>
<sequence length="223" mass="25426">MPGPTEVQQARRDQGPTTGRGAQRREELLAAARRVFERKGFIETRVSDIAKEAQVSHGTFYTYFDTKEAIFKEVAHAVIESMLASMAILIPSEDFHDRVHDSIRRFVQAYRPHATMLALMEQVGTVSPELRELRLDARETFVRRTERGIRRMIDAGLADADLDVEYTAESLGAMLEYVCYVWFSLDRPFEEERLVGALSAIWEKALLPLPARKGTRKRAGRAR</sequence>
<evidence type="ECO:0000313" key="8">
    <source>
        <dbReference type="Proteomes" id="UP000319769"/>
    </source>
</evidence>
<feature type="DNA-binding region" description="H-T-H motif" evidence="4">
    <location>
        <begin position="45"/>
        <end position="64"/>
    </location>
</feature>
<dbReference type="SUPFAM" id="SSF48498">
    <property type="entry name" value="Tetracyclin repressor-like, C-terminal domain"/>
    <property type="match status" value="1"/>
</dbReference>
<reference evidence="7" key="1">
    <citation type="submission" date="2019-09" db="EMBL/GenBank/DDBJ databases">
        <authorList>
            <person name="Teo W.F.A."/>
            <person name="Duangmal K."/>
        </authorList>
    </citation>
    <scope>NUCLEOTIDE SEQUENCE [LARGE SCALE GENOMIC DNA]</scope>
    <source>
        <strain evidence="7">K81G1</strain>
    </source>
</reference>
<dbReference type="OrthoDB" id="5112469at2"/>
<feature type="domain" description="HTH tetR-type" evidence="6">
    <location>
        <begin position="22"/>
        <end position="82"/>
    </location>
</feature>
<evidence type="ECO:0000256" key="5">
    <source>
        <dbReference type="SAM" id="MobiDB-lite"/>
    </source>
</evidence>
<dbReference type="Gene3D" id="1.10.10.60">
    <property type="entry name" value="Homeodomain-like"/>
    <property type="match status" value="1"/>
</dbReference>
<dbReference type="AlphaFoldDB" id="A0A5N0UTM3"/>
<keyword evidence="3" id="KW-0804">Transcription</keyword>
<keyword evidence="1" id="KW-0805">Transcription regulation</keyword>
<dbReference type="PRINTS" id="PR00455">
    <property type="entry name" value="HTHTETR"/>
</dbReference>
<evidence type="ECO:0000313" key="7">
    <source>
        <dbReference type="EMBL" id="KAA9153443.1"/>
    </source>
</evidence>
<dbReference type="Pfam" id="PF21313">
    <property type="entry name" value="EthR_C"/>
    <property type="match status" value="1"/>
</dbReference>
<evidence type="ECO:0000259" key="6">
    <source>
        <dbReference type="PROSITE" id="PS50977"/>
    </source>
</evidence>
<dbReference type="InterPro" id="IPR001647">
    <property type="entry name" value="HTH_TetR"/>
</dbReference>
<dbReference type="GO" id="GO:0003700">
    <property type="term" value="F:DNA-binding transcription factor activity"/>
    <property type="evidence" value="ECO:0007669"/>
    <property type="project" value="TreeGrafter"/>
</dbReference>
<name>A0A5N0UTM3_9PSEU</name>
<gene>
    <name evidence="7" type="ORF">FPZ12_034435</name>
</gene>
<dbReference type="EMBL" id="VMNW02000076">
    <property type="protein sequence ID" value="KAA9153443.1"/>
    <property type="molecule type" value="Genomic_DNA"/>
</dbReference>
<dbReference type="PROSITE" id="PS50977">
    <property type="entry name" value="HTH_TETR_2"/>
    <property type="match status" value="1"/>
</dbReference>
<dbReference type="PANTHER" id="PTHR30055">
    <property type="entry name" value="HTH-TYPE TRANSCRIPTIONAL REGULATOR RUTR"/>
    <property type="match status" value="1"/>
</dbReference>
<dbReference type="PANTHER" id="PTHR30055:SF226">
    <property type="entry name" value="HTH-TYPE TRANSCRIPTIONAL REGULATOR PKSA"/>
    <property type="match status" value="1"/>
</dbReference>
<dbReference type="Gene3D" id="1.10.357.10">
    <property type="entry name" value="Tetracycline Repressor, domain 2"/>
    <property type="match status" value="1"/>
</dbReference>
<evidence type="ECO:0000256" key="2">
    <source>
        <dbReference type="ARBA" id="ARBA00023125"/>
    </source>
</evidence>
<organism evidence="7 8">
    <name type="scientific">Amycolatopsis acidicola</name>
    <dbReference type="NCBI Taxonomy" id="2596893"/>
    <lineage>
        <taxon>Bacteria</taxon>
        <taxon>Bacillati</taxon>
        <taxon>Actinomycetota</taxon>
        <taxon>Actinomycetes</taxon>
        <taxon>Pseudonocardiales</taxon>
        <taxon>Pseudonocardiaceae</taxon>
        <taxon>Amycolatopsis</taxon>
    </lineage>
</organism>
<dbReference type="InterPro" id="IPR036271">
    <property type="entry name" value="Tet_transcr_reg_TetR-rel_C_sf"/>
</dbReference>